<dbReference type="GeneID" id="67210650"/>
<accession>A0A8T8WGR8</accession>
<proteinExistence type="predicted"/>
<evidence type="ECO:0000313" key="1">
    <source>
        <dbReference type="EMBL" id="QZP38934.1"/>
    </source>
</evidence>
<dbReference type="Proteomes" id="UP000826254">
    <property type="component" value="Chromosome"/>
</dbReference>
<reference evidence="1 2" key="1">
    <citation type="journal article" date="2021" name="Int. J. Syst. Evol. Microbiol.">
        <title>Halobaculum halophilum sp. nov. and Halobaculum salinum sp. nov., isolated from salt lake and saline soil.</title>
        <authorList>
            <person name="Cui H.L."/>
            <person name="Shi X.W."/>
            <person name="Yin X.M."/>
            <person name="Yang X.Y."/>
            <person name="Hou J."/>
            <person name="Zhu L."/>
        </authorList>
    </citation>
    <scope>NUCLEOTIDE SEQUENCE [LARGE SCALE GENOMIC DNA]</scope>
    <source>
        <strain evidence="1 2">NBRC 109044</strain>
    </source>
</reference>
<protein>
    <recommendedName>
        <fullName evidence="3">Small CPxCG-related zinc finger protein</fullName>
    </recommendedName>
</protein>
<evidence type="ECO:0000313" key="2">
    <source>
        <dbReference type="Proteomes" id="UP000826254"/>
    </source>
</evidence>
<dbReference type="KEGG" id="hmp:K6T50_07305"/>
<evidence type="ECO:0008006" key="3">
    <source>
        <dbReference type="Google" id="ProtNLM"/>
    </source>
</evidence>
<gene>
    <name evidence="1" type="ORF">K6T50_07305</name>
</gene>
<organism evidence="1 2">
    <name type="scientific">Halobaculum magnesiiphilum</name>
    <dbReference type="NCBI Taxonomy" id="1017351"/>
    <lineage>
        <taxon>Archaea</taxon>
        <taxon>Methanobacteriati</taxon>
        <taxon>Methanobacteriota</taxon>
        <taxon>Stenosarchaea group</taxon>
        <taxon>Halobacteria</taxon>
        <taxon>Halobacteriales</taxon>
        <taxon>Haloferacaceae</taxon>
        <taxon>Halobaculum</taxon>
    </lineage>
</organism>
<dbReference type="RefSeq" id="WP_222608732.1">
    <property type="nucleotide sequence ID" value="NZ_CP081958.1"/>
</dbReference>
<sequence length="45" mass="5015">MQYECVDCGTMTRVGSPEGEVRRECPVCETVTLWEPAFEGQGVSF</sequence>
<name>A0A8T8WGR8_9EURY</name>
<dbReference type="AlphaFoldDB" id="A0A8T8WGR8"/>
<keyword evidence="2" id="KW-1185">Reference proteome</keyword>
<dbReference type="EMBL" id="CP081958">
    <property type="protein sequence ID" value="QZP38934.1"/>
    <property type="molecule type" value="Genomic_DNA"/>
</dbReference>